<comment type="caution">
    <text evidence="1">The sequence shown here is derived from an EMBL/GenBank/DDBJ whole genome shotgun (WGS) entry which is preliminary data.</text>
</comment>
<dbReference type="EMBL" id="JPOS01000034">
    <property type="protein sequence ID" value="KGE87627.1"/>
    <property type="molecule type" value="Genomic_DNA"/>
</dbReference>
<dbReference type="Proteomes" id="UP000029736">
    <property type="component" value="Unassembled WGS sequence"/>
</dbReference>
<sequence length="102" mass="11866">MRHFDNLVEATQTLKKEGYAHEFTLKRDRIYCEDLNKAFTPDHFEVEQVLHFEGADSSPDTRSTLFLIKTDSNDNGTLIEEDGMYGTDNVSPQLLEKFKRHK</sequence>
<accession>A0A098S960</accession>
<organism evidence="1 2">
    <name type="scientific">Phaeodactylibacter xiamenensis</name>
    <dbReference type="NCBI Taxonomy" id="1524460"/>
    <lineage>
        <taxon>Bacteria</taxon>
        <taxon>Pseudomonadati</taxon>
        <taxon>Bacteroidota</taxon>
        <taxon>Saprospiria</taxon>
        <taxon>Saprospirales</taxon>
        <taxon>Haliscomenobacteraceae</taxon>
        <taxon>Phaeodactylibacter</taxon>
    </lineage>
</organism>
<name>A0A098S960_9BACT</name>
<evidence type="ECO:0000313" key="1">
    <source>
        <dbReference type="EMBL" id="KGE87627.1"/>
    </source>
</evidence>
<evidence type="ECO:0000313" key="2">
    <source>
        <dbReference type="Proteomes" id="UP000029736"/>
    </source>
</evidence>
<reference evidence="1 2" key="1">
    <citation type="journal article" date="2014" name="Int. J. Syst. Evol. Microbiol.">
        <title>Phaeodactylibacter xiamenensis gen. nov., sp. nov., a member of the family Saprospiraceae isolated from the marine alga Phaeodactylum tricornutum.</title>
        <authorList>
            <person name="Chen Z.Jr."/>
            <person name="Lei X."/>
            <person name="Lai Q."/>
            <person name="Li Y."/>
            <person name="Zhang B."/>
            <person name="Zhang J."/>
            <person name="Zhang H."/>
            <person name="Yang L."/>
            <person name="Zheng W."/>
            <person name="Tian Y."/>
            <person name="Yu Z."/>
            <person name="Xu H.Jr."/>
            <person name="Zheng T."/>
        </authorList>
    </citation>
    <scope>NUCLEOTIDE SEQUENCE [LARGE SCALE GENOMIC DNA]</scope>
    <source>
        <strain evidence="1 2">KD52</strain>
    </source>
</reference>
<keyword evidence="2" id="KW-1185">Reference proteome</keyword>
<gene>
    <name evidence="1" type="ORF">IX84_13865</name>
</gene>
<proteinExistence type="predicted"/>
<evidence type="ECO:0008006" key="3">
    <source>
        <dbReference type="Google" id="ProtNLM"/>
    </source>
</evidence>
<dbReference type="STRING" id="1524460.IX84_13865"/>
<dbReference type="RefSeq" id="WP_044221376.1">
    <property type="nucleotide sequence ID" value="NZ_JBKAGJ010000020.1"/>
</dbReference>
<dbReference type="OrthoDB" id="8418771at2"/>
<protein>
    <recommendedName>
        <fullName evidence="3">Phosphoribosylpyrophosphate synthetase</fullName>
    </recommendedName>
</protein>
<dbReference type="AlphaFoldDB" id="A0A098S960"/>